<evidence type="ECO:0000256" key="1">
    <source>
        <dbReference type="SAM" id="MobiDB-lite"/>
    </source>
</evidence>
<reference evidence="2 3" key="1">
    <citation type="journal article" date="2023" name="Plants (Basel)">
        <title>Bridging the Gap: Combining Genomics and Transcriptomics Approaches to Understand Stylosanthes scabra, an Orphan Legume from the Brazilian Caatinga.</title>
        <authorList>
            <person name="Ferreira-Neto J.R.C."/>
            <person name="da Silva M.D."/>
            <person name="Binneck E."/>
            <person name="de Melo N.F."/>
            <person name="da Silva R.H."/>
            <person name="de Melo A.L.T.M."/>
            <person name="Pandolfi V."/>
            <person name="Bustamante F.O."/>
            <person name="Brasileiro-Vidal A.C."/>
            <person name="Benko-Iseppon A.M."/>
        </authorList>
    </citation>
    <scope>NUCLEOTIDE SEQUENCE [LARGE SCALE GENOMIC DNA]</scope>
    <source>
        <tissue evidence="2">Leaves</tissue>
    </source>
</reference>
<name>A0ABU6TV28_9FABA</name>
<gene>
    <name evidence="2" type="ORF">PIB30_090833</name>
</gene>
<feature type="compositionally biased region" description="Acidic residues" evidence="1">
    <location>
        <begin position="53"/>
        <end position="69"/>
    </location>
</feature>
<dbReference type="InterPro" id="IPR021109">
    <property type="entry name" value="Peptidase_aspartic_dom_sf"/>
</dbReference>
<proteinExistence type="predicted"/>
<organism evidence="2 3">
    <name type="scientific">Stylosanthes scabra</name>
    <dbReference type="NCBI Taxonomy" id="79078"/>
    <lineage>
        <taxon>Eukaryota</taxon>
        <taxon>Viridiplantae</taxon>
        <taxon>Streptophyta</taxon>
        <taxon>Embryophyta</taxon>
        <taxon>Tracheophyta</taxon>
        <taxon>Spermatophyta</taxon>
        <taxon>Magnoliopsida</taxon>
        <taxon>eudicotyledons</taxon>
        <taxon>Gunneridae</taxon>
        <taxon>Pentapetalae</taxon>
        <taxon>rosids</taxon>
        <taxon>fabids</taxon>
        <taxon>Fabales</taxon>
        <taxon>Fabaceae</taxon>
        <taxon>Papilionoideae</taxon>
        <taxon>50 kb inversion clade</taxon>
        <taxon>dalbergioids sensu lato</taxon>
        <taxon>Dalbergieae</taxon>
        <taxon>Pterocarpus clade</taxon>
        <taxon>Stylosanthes</taxon>
    </lineage>
</organism>
<sequence>MREAQKRTEAQLSHLTELLQRIADQSTVNPQAQAQPSSPLPSHPLLNPKGGIVEEEEDEVEDEDDENDWLYELPKELANSDESDEEEDEDENTEEDNEDEFVEEGDQTEEEEREEDRDKGKIFFINTPFKEKRNEEEIPIKCGDLGPCLVTCKIRGENIPDCLCDPGACGNIMPFEVYELLDLGPLKKSREVFTTADASIVSVAGMPKTY</sequence>
<protein>
    <submittedName>
        <fullName evidence="2">Uncharacterized protein</fullName>
    </submittedName>
</protein>
<accession>A0ABU6TV28</accession>
<evidence type="ECO:0000313" key="2">
    <source>
        <dbReference type="EMBL" id="MED6152322.1"/>
    </source>
</evidence>
<dbReference type="Gene3D" id="2.40.70.10">
    <property type="entry name" value="Acid Proteases"/>
    <property type="match status" value="1"/>
</dbReference>
<dbReference type="EMBL" id="JASCZI010092399">
    <property type="protein sequence ID" value="MED6152322.1"/>
    <property type="molecule type" value="Genomic_DNA"/>
</dbReference>
<feature type="region of interest" description="Disordered" evidence="1">
    <location>
        <begin position="21"/>
        <end position="119"/>
    </location>
</feature>
<dbReference type="Proteomes" id="UP001341840">
    <property type="component" value="Unassembled WGS sequence"/>
</dbReference>
<feature type="compositionally biased region" description="Acidic residues" evidence="1">
    <location>
        <begin position="79"/>
        <end position="115"/>
    </location>
</feature>
<keyword evidence="3" id="KW-1185">Reference proteome</keyword>
<comment type="caution">
    <text evidence="2">The sequence shown here is derived from an EMBL/GenBank/DDBJ whole genome shotgun (WGS) entry which is preliminary data.</text>
</comment>
<evidence type="ECO:0000313" key="3">
    <source>
        <dbReference type="Proteomes" id="UP001341840"/>
    </source>
</evidence>